<dbReference type="InterPro" id="IPR036812">
    <property type="entry name" value="NAD(P)_OxRdtase_dom_sf"/>
</dbReference>
<dbReference type="GO" id="GO:0016491">
    <property type="term" value="F:oxidoreductase activity"/>
    <property type="evidence" value="ECO:0007669"/>
    <property type="project" value="UniProtKB-KW"/>
</dbReference>
<protein>
    <submittedName>
        <fullName evidence="3">Aldo/keto reductase</fullName>
    </submittedName>
</protein>
<dbReference type="eggNOG" id="COG0667">
    <property type="taxonomic scope" value="Bacteria"/>
</dbReference>
<name>E3JC52_PSEI1</name>
<dbReference type="CDD" id="cd19080">
    <property type="entry name" value="AKR_AKR9A_9B"/>
    <property type="match status" value="1"/>
</dbReference>
<dbReference type="InterPro" id="IPR023210">
    <property type="entry name" value="NADP_OxRdtase_dom"/>
</dbReference>
<keyword evidence="1" id="KW-0560">Oxidoreductase</keyword>
<gene>
    <name evidence="3" type="ordered locus">FraEuI1c_5522</name>
</gene>
<dbReference type="EMBL" id="CP002299">
    <property type="protein sequence ID" value="ADP83508.1"/>
    <property type="molecule type" value="Genomic_DNA"/>
</dbReference>
<dbReference type="Gene3D" id="3.20.20.100">
    <property type="entry name" value="NADP-dependent oxidoreductase domain"/>
    <property type="match status" value="1"/>
</dbReference>
<reference evidence="3 4" key="1">
    <citation type="submission" date="2010-10" db="EMBL/GenBank/DDBJ databases">
        <title>Complete sequence of Frankia sp. EuI1c.</title>
        <authorList>
            <consortium name="US DOE Joint Genome Institute"/>
            <person name="Lucas S."/>
            <person name="Copeland A."/>
            <person name="Lapidus A."/>
            <person name="Cheng J.-F."/>
            <person name="Bruce D."/>
            <person name="Goodwin L."/>
            <person name="Pitluck S."/>
            <person name="Chertkov O."/>
            <person name="Detter J.C."/>
            <person name="Han C."/>
            <person name="Tapia R."/>
            <person name="Land M."/>
            <person name="Hauser L."/>
            <person name="Jeffries C."/>
            <person name="Kyrpides N."/>
            <person name="Ivanova N."/>
            <person name="Mikhailova N."/>
            <person name="Beauchemin N."/>
            <person name="Sen A."/>
            <person name="Sur S.A."/>
            <person name="Gtari M."/>
            <person name="Wall L."/>
            <person name="Tisa L."/>
            <person name="Woyke T."/>
        </authorList>
    </citation>
    <scope>NUCLEOTIDE SEQUENCE [LARGE SCALE GENOMIC DNA]</scope>
    <source>
        <strain evidence="4">DSM 45817 / CECT 9037 / EuI1c</strain>
    </source>
</reference>
<accession>E3JC52</accession>
<dbReference type="Proteomes" id="UP000002484">
    <property type="component" value="Chromosome"/>
</dbReference>
<dbReference type="PANTHER" id="PTHR43364:SF4">
    <property type="entry name" value="NAD(P)-LINKED OXIDOREDUCTASE SUPERFAMILY PROTEIN"/>
    <property type="match status" value="1"/>
</dbReference>
<organism evidence="3 4">
    <name type="scientific">Pseudofrankia inefficax (strain DSM 45817 / CECT 9037 / DDB 130130 / EuI1c)</name>
    <name type="common">Frankia inefficax</name>
    <dbReference type="NCBI Taxonomy" id="298654"/>
    <lineage>
        <taxon>Bacteria</taxon>
        <taxon>Bacillati</taxon>
        <taxon>Actinomycetota</taxon>
        <taxon>Actinomycetes</taxon>
        <taxon>Frankiales</taxon>
        <taxon>Frankiaceae</taxon>
        <taxon>Pseudofrankia</taxon>
    </lineage>
</organism>
<evidence type="ECO:0000313" key="3">
    <source>
        <dbReference type="EMBL" id="ADP83508.1"/>
    </source>
</evidence>
<dbReference type="SUPFAM" id="SSF51430">
    <property type="entry name" value="NAD(P)-linked oxidoreductase"/>
    <property type="match status" value="1"/>
</dbReference>
<dbReference type="RefSeq" id="WP_013426626.1">
    <property type="nucleotide sequence ID" value="NC_014666.1"/>
</dbReference>
<dbReference type="AlphaFoldDB" id="E3JC52"/>
<evidence type="ECO:0000313" key="4">
    <source>
        <dbReference type="Proteomes" id="UP000002484"/>
    </source>
</evidence>
<feature type="domain" description="NADP-dependent oxidoreductase" evidence="2">
    <location>
        <begin position="44"/>
        <end position="324"/>
    </location>
</feature>
<dbReference type="PRINTS" id="PR00069">
    <property type="entry name" value="ALDKETRDTASE"/>
</dbReference>
<dbReference type="GO" id="GO:0005829">
    <property type="term" value="C:cytosol"/>
    <property type="evidence" value="ECO:0007669"/>
    <property type="project" value="TreeGrafter"/>
</dbReference>
<dbReference type="PANTHER" id="PTHR43364">
    <property type="entry name" value="NADH-SPECIFIC METHYLGLYOXAL REDUCTASE-RELATED"/>
    <property type="match status" value="1"/>
</dbReference>
<dbReference type="KEGG" id="fri:FraEuI1c_5522"/>
<dbReference type="HOGENOM" id="CLU_023205_2_0_11"/>
<evidence type="ECO:0000259" key="2">
    <source>
        <dbReference type="Pfam" id="PF00248"/>
    </source>
</evidence>
<proteinExistence type="predicted"/>
<keyword evidence="4" id="KW-1185">Reference proteome</keyword>
<dbReference type="InParanoid" id="E3JC52"/>
<sequence length="349" mass="36962">MTPDASSPAAPRGLPVVPPPAWVHGDATTLRQRVLGRSGIRVSELALGTMTFGTRAGWGSDESVCREIYAAFREAGGTFVDTANNYAAGESEEIVGRLVAAERDDLVVASKFTLPTNLADPNSGGSSRKTIRGSVERSLRRLGTDYLDVLWVHAWDRNTPVEETLRALDDLVHAGKVLAIGLSNMPAWVIAQAATLTSLRGWSPVAAVQVEYSLLARTADREMLPMADTFGLAVAAWSPLGRGRLVKAAPANASVPAAQARAVEALGQVADELEATPASVAIAWVMAHGLLPTLGVSSVKQLADSLAAARLTLSADQLTHLDTATDVRLGYPHEFLRDRCPTLAPPPPR</sequence>
<evidence type="ECO:0000256" key="1">
    <source>
        <dbReference type="ARBA" id="ARBA00023002"/>
    </source>
</evidence>
<dbReference type="Pfam" id="PF00248">
    <property type="entry name" value="Aldo_ket_red"/>
    <property type="match status" value="1"/>
</dbReference>
<dbReference type="STRING" id="298654.FraEuI1c_5522"/>
<dbReference type="InterPro" id="IPR050523">
    <property type="entry name" value="AKR_Detox_Biosynth"/>
</dbReference>
<dbReference type="InterPro" id="IPR020471">
    <property type="entry name" value="AKR"/>
</dbReference>